<dbReference type="InterPro" id="IPR012338">
    <property type="entry name" value="Beta-lactam/transpept-like"/>
</dbReference>
<dbReference type="GO" id="GO:0004180">
    <property type="term" value="F:carboxypeptidase activity"/>
    <property type="evidence" value="ECO:0007669"/>
    <property type="project" value="UniProtKB-KW"/>
</dbReference>
<dbReference type="EMBL" id="AAOE01000001">
    <property type="protein sequence ID" value="EAR11461.1"/>
    <property type="molecule type" value="Genomic_DNA"/>
</dbReference>
<name>A4BA10_9GAMM</name>
<dbReference type="InterPro" id="IPR050491">
    <property type="entry name" value="AmpC-like"/>
</dbReference>
<proteinExistence type="predicted"/>
<dbReference type="Gene3D" id="3.40.710.10">
    <property type="entry name" value="DD-peptidase/beta-lactamase superfamily"/>
    <property type="match status" value="1"/>
</dbReference>
<dbReference type="PANTHER" id="PTHR46825">
    <property type="entry name" value="D-ALANYL-D-ALANINE-CARBOXYPEPTIDASE/ENDOPEPTIDASE AMPH"/>
    <property type="match status" value="1"/>
</dbReference>
<keyword evidence="2" id="KW-0378">Hydrolase</keyword>
<dbReference type="AlphaFoldDB" id="A4BA10"/>
<sequence>MNEELGRAIDLGFDGIIVHVNQAGKTASYAAGWDDRKNLTPADPDALFKIASISKLYVAAATSILVAEGGLSLDTTLVDTLPDVAPRIEYASAITLRMLLQHRSGIPDFIDHPAFYDADIVENEDTYPYLLDQPAQFRPGNRYGYSNSNYFLIGEILDRALGYSHHRFIQDRILRPLGLVNTYSLLRDADLDDVMKGYVIGVDDGDVFWTWEHVQPSGSMVASAADVAKFLKALVDGTLLTPLEQAIYTSVYEYEHTGWLPGYTSIVRYHSDIDAVVVMFVNTSFNELFWLDLERTYRRIVRVLEKNPL</sequence>
<dbReference type="SUPFAM" id="SSF56601">
    <property type="entry name" value="beta-lactamase/transpeptidase-like"/>
    <property type="match status" value="1"/>
</dbReference>
<dbReference type="Proteomes" id="UP000005953">
    <property type="component" value="Unassembled WGS sequence"/>
</dbReference>
<dbReference type="HOGENOM" id="CLU_020027_2_1_6"/>
<dbReference type="STRING" id="314283.MED297_21277"/>
<gene>
    <name evidence="2" type="ORF">MED297_21277</name>
</gene>
<evidence type="ECO:0000313" key="3">
    <source>
        <dbReference type="Proteomes" id="UP000005953"/>
    </source>
</evidence>
<keyword evidence="2" id="KW-0121">Carboxypeptidase</keyword>
<accession>A4BA10</accession>
<dbReference type="InterPro" id="IPR001466">
    <property type="entry name" value="Beta-lactam-related"/>
</dbReference>
<evidence type="ECO:0000259" key="1">
    <source>
        <dbReference type="Pfam" id="PF00144"/>
    </source>
</evidence>
<keyword evidence="2" id="KW-0645">Protease</keyword>
<reference evidence="2 3" key="1">
    <citation type="submission" date="2006-02" db="EMBL/GenBank/DDBJ databases">
        <authorList>
            <person name="Pinhassi J."/>
            <person name="Pedros-Alio C."/>
            <person name="Ferriera S."/>
            <person name="Johnson J."/>
            <person name="Kravitz S."/>
            <person name="Halpern A."/>
            <person name="Remington K."/>
            <person name="Beeson K."/>
            <person name="Tran B."/>
            <person name="Rogers Y.-H."/>
            <person name="Friedman R."/>
            <person name="Venter J.C."/>
        </authorList>
    </citation>
    <scope>NUCLEOTIDE SEQUENCE [LARGE SCALE GENOMIC DNA]</scope>
    <source>
        <strain evidence="2 3">MED297</strain>
    </source>
</reference>
<organism evidence="2 3">
    <name type="scientific">Reinekea blandensis MED297</name>
    <dbReference type="NCBI Taxonomy" id="314283"/>
    <lineage>
        <taxon>Bacteria</taxon>
        <taxon>Pseudomonadati</taxon>
        <taxon>Pseudomonadota</taxon>
        <taxon>Gammaproteobacteria</taxon>
        <taxon>Oceanospirillales</taxon>
        <taxon>Saccharospirillaceae</taxon>
        <taxon>Reinekea</taxon>
    </lineage>
</organism>
<dbReference type="PANTHER" id="PTHR46825:SF9">
    <property type="entry name" value="BETA-LACTAMASE-RELATED DOMAIN-CONTAINING PROTEIN"/>
    <property type="match status" value="1"/>
</dbReference>
<feature type="domain" description="Beta-lactamase-related" evidence="1">
    <location>
        <begin position="12"/>
        <end position="248"/>
    </location>
</feature>
<dbReference type="Pfam" id="PF00144">
    <property type="entry name" value="Beta-lactamase"/>
    <property type="match status" value="1"/>
</dbReference>
<comment type="caution">
    <text evidence="2">The sequence shown here is derived from an EMBL/GenBank/DDBJ whole genome shotgun (WGS) entry which is preliminary data.</text>
</comment>
<protein>
    <submittedName>
        <fullName evidence="2">D-alanyl-D-alanine carboxypeptidase</fullName>
    </submittedName>
</protein>
<evidence type="ECO:0000313" key="2">
    <source>
        <dbReference type="EMBL" id="EAR11461.1"/>
    </source>
</evidence>
<keyword evidence="3" id="KW-1185">Reference proteome</keyword>